<keyword evidence="1" id="KW-1133">Transmembrane helix</keyword>
<accession>A0A0R2CBI3</accession>
<reference evidence="2 3" key="1">
    <citation type="journal article" date="2015" name="Genome Announc.">
        <title>Expanding the biotechnology potential of lactobacilli through comparative genomics of 213 strains and associated genera.</title>
        <authorList>
            <person name="Sun Z."/>
            <person name="Harris H.M."/>
            <person name="McCann A."/>
            <person name="Guo C."/>
            <person name="Argimon S."/>
            <person name="Zhang W."/>
            <person name="Yang X."/>
            <person name="Jeffery I.B."/>
            <person name="Cooney J.C."/>
            <person name="Kagawa T.F."/>
            <person name="Liu W."/>
            <person name="Song Y."/>
            <person name="Salvetti E."/>
            <person name="Wrobel A."/>
            <person name="Rasinkangas P."/>
            <person name="Parkhill J."/>
            <person name="Rea M.C."/>
            <person name="O'Sullivan O."/>
            <person name="Ritari J."/>
            <person name="Douillard F.P."/>
            <person name="Paul Ross R."/>
            <person name="Yang R."/>
            <person name="Briner A.E."/>
            <person name="Felis G.E."/>
            <person name="de Vos W.M."/>
            <person name="Barrangou R."/>
            <person name="Klaenhammer T.R."/>
            <person name="Caufield P.W."/>
            <person name="Cui Y."/>
            <person name="Zhang H."/>
            <person name="O'Toole P.W."/>
        </authorList>
    </citation>
    <scope>NUCLEOTIDE SEQUENCE [LARGE SCALE GENOMIC DNA]</scope>
    <source>
        <strain evidence="2 3">DSM 20605</strain>
    </source>
</reference>
<evidence type="ECO:0000313" key="3">
    <source>
        <dbReference type="Proteomes" id="UP000051576"/>
    </source>
</evidence>
<keyword evidence="1" id="KW-0472">Membrane</keyword>
<dbReference type="PATRIC" id="fig|1133569.4.peg.958"/>
<gene>
    <name evidence="2" type="ORF">FD21_GL000870</name>
</gene>
<protein>
    <submittedName>
        <fullName evidence="2">Uncharacterized protein</fullName>
    </submittedName>
</protein>
<keyword evidence="3" id="KW-1185">Reference proteome</keyword>
<feature type="transmembrane region" description="Helical" evidence="1">
    <location>
        <begin position="14"/>
        <end position="36"/>
    </location>
</feature>
<dbReference type="EMBL" id="AYYX01000023">
    <property type="protein sequence ID" value="KRM88730.1"/>
    <property type="molecule type" value="Genomic_DNA"/>
</dbReference>
<evidence type="ECO:0000256" key="1">
    <source>
        <dbReference type="SAM" id="Phobius"/>
    </source>
</evidence>
<dbReference type="STRING" id="1133569.FD21_GL000870"/>
<sequence>MFHFSNRKLAKKHLLLFTSTFLLLFGLNIILNIILVGNSNFIAQADPYFIFGFAFGRLLSILGATCSLEIILFFKPNK</sequence>
<dbReference type="AlphaFoldDB" id="A0A0R2CBI3"/>
<name>A0A0R2CBI3_9LACO</name>
<proteinExistence type="predicted"/>
<evidence type="ECO:0000313" key="2">
    <source>
        <dbReference type="EMBL" id="KRM88730.1"/>
    </source>
</evidence>
<feature type="transmembrane region" description="Helical" evidence="1">
    <location>
        <begin position="48"/>
        <end position="74"/>
    </location>
</feature>
<comment type="caution">
    <text evidence="2">The sequence shown here is derived from an EMBL/GenBank/DDBJ whole genome shotgun (WGS) entry which is preliminary data.</text>
</comment>
<keyword evidence="1" id="KW-0812">Transmembrane</keyword>
<dbReference type="Proteomes" id="UP000051576">
    <property type="component" value="Unassembled WGS sequence"/>
</dbReference>
<organism evidence="2 3">
    <name type="scientific">Liquorilactobacillus vini DSM 20605</name>
    <dbReference type="NCBI Taxonomy" id="1133569"/>
    <lineage>
        <taxon>Bacteria</taxon>
        <taxon>Bacillati</taxon>
        <taxon>Bacillota</taxon>
        <taxon>Bacilli</taxon>
        <taxon>Lactobacillales</taxon>
        <taxon>Lactobacillaceae</taxon>
        <taxon>Liquorilactobacillus</taxon>
    </lineage>
</organism>